<dbReference type="SUPFAM" id="SSF49447">
    <property type="entry name" value="Second domain of Mu2 adaptin subunit (ap50) of ap2 adaptor"/>
    <property type="match status" value="1"/>
</dbReference>
<dbReference type="InterPro" id="IPR001392">
    <property type="entry name" value="Clathrin_mu"/>
</dbReference>
<feature type="region of interest" description="Disordered" evidence="11">
    <location>
        <begin position="959"/>
        <end position="1040"/>
    </location>
</feature>
<dbReference type="CDD" id="cd09251">
    <property type="entry name" value="AP-2_Mu2_Cterm"/>
    <property type="match status" value="1"/>
</dbReference>
<comment type="subcellular location">
    <subcellularLocation>
        <location evidence="1">Cell membrane</location>
    </subcellularLocation>
    <subcellularLocation>
        <location evidence="2">Membrane</location>
        <location evidence="2">Coated pit</location>
        <topology evidence="2">Peripheral membrane protein</topology>
        <orientation evidence="2">Cytoplasmic side</orientation>
    </subcellularLocation>
</comment>
<dbReference type="Pfam" id="PF00928">
    <property type="entry name" value="Adap_comp_sub"/>
    <property type="match status" value="1"/>
</dbReference>
<dbReference type="FunFam" id="3.30.450.60:FF:000002">
    <property type="entry name" value="AP-2 complex subunit mu, putative"/>
    <property type="match status" value="1"/>
</dbReference>
<feature type="compositionally biased region" description="Polar residues" evidence="11">
    <location>
        <begin position="1005"/>
        <end position="1015"/>
    </location>
</feature>
<dbReference type="InterPro" id="IPR036168">
    <property type="entry name" value="AP2_Mu_C_sf"/>
</dbReference>
<feature type="compositionally biased region" description="Polar residues" evidence="11">
    <location>
        <begin position="1380"/>
        <end position="1403"/>
    </location>
</feature>
<keyword evidence="7" id="KW-0653">Protein transport</keyword>
<sequence length="1438" mass="159052">MISAFFIFSQKGEVLISRLYRTDFKRSIADVFRIQVISNSDVRSPIITLGSTSFFHVRINNLYVVAVTKNNANAALIFEYCYRFINICKSYFGKIDEESIKNNFVLIYELIDETIDFGYPQNSEIDTLKTYITTESITSAAIAPEESSKITSQATGATSWRRGDVKYKKNEAFVDVIETVNLSMSAKGTVLRADVDGHIQMRAYLSGTPECKFGLNDKLVIDKNERGISDAVELDDCRFHQCVRLDEFDATRTISFIPPDGEFELMRYRSTSNIKLPLRIIPTVTEIGTTQVSYAVTIKTNFNNKLSATNVVLRIPTPLNTTAVDCKVGSGKAKYVPGENVVVWKVPRIQGGQECTLSATAELTSTTHRQVWARPPIDVDFQVLMFTASGLIVRFLKVFEKSNYHSIKWVRYLTKASGSYQIRIWKSVLDAFGFNNASSIDSLLDKEEVSLEAILDEDELLQECKAQNTRLIDYFQRVDVLQKLLGYVTGQIEGEEKGRFKYPYVATEVLCSEIWSIVETCVGHQDQLLVPFWETVLDRSPEDMKTQVATASHFAKVNAVFLNKKPTEMLAFIKAQPSVVERILRHVETPSFVDLLVRIIQLDERCTGVLEWLSSEYLMGRLIELLSPAHSSDVHTVVAELIKGIISMATPSPGAGLTEGLQNGPASNRFARELAHKDSITKLVGYMLHDFGPDEEVGEDGPDESDTASITSAPSKTPNLQTSTSSVVNSISIVIELIRKNNSDYFEPFLFHTLRNRLIQVQQQMDAPGDDSRMTLEQAMKEMVDRMGVVHLGPVLDILGEQLGKLQEFLRKPRSLVSAVSFHLTKEVHTTAGKLTPLTFERYRICELFAELLHCSNMSLLNRSPQFDYLYDNEGRLQGGLSGLEELSKVIAANSNDERDPDVMDQANDEIEPALELPVTSGSHSPSSIDSDEDMSDDEPGSSDDDAMEDIAMYDEPLSVQSPTSNELVLEPPPMIVPSSPNAASLPPPAEIAAQGAALSRAASFGSNSDTSDSPTVAPRSHGSRRSSRRTTMMDSTTFTPVPVGEQLKRRYLDIGILSTLLDLFFDFPWNNFLHSAVYDLVHQILTGNVDRGLNRELAVSLFRDARLMHRIVEGQKRNDLECSKPKGVRLGYMGHLTLIAADVITALERFPPELQLTIVEYAPQTWDDYVTGRYNEAKMNDTRLLGGGKPVVTAGMNRGSAQWKVDEADASATTAPALETNGNASSQETQGEFRRASGSRLTRESSADFGPPDGNDDDRSSQFASFDLHSASNYGSSESDDEDEDGGWLTHSDFSLGNPPVTARHQSSERRPLSGFDDVFDPHNSSDDPFSSVDDDDGFGPFSESSSISGSDPFTFTSSFSDEMEDSTFEGFGEFGEFQSNSGELTPTGGSWTFASDSSISEGSEDAGSVHSPRSQDAEDTTEAATRQSTPSKPSTR</sequence>
<dbReference type="Pfam" id="PF01217">
    <property type="entry name" value="Clat_adaptor_s"/>
    <property type="match status" value="1"/>
</dbReference>
<dbReference type="GO" id="GO:0005634">
    <property type="term" value="C:nucleus"/>
    <property type="evidence" value="ECO:0007669"/>
    <property type="project" value="TreeGrafter"/>
</dbReference>
<protein>
    <recommendedName>
        <fullName evidence="12">MHD domain-containing protein</fullName>
    </recommendedName>
</protein>
<comment type="caution">
    <text evidence="13">The sequence shown here is derived from an EMBL/GenBank/DDBJ whole genome shotgun (WGS) entry which is preliminary data.</text>
</comment>
<dbReference type="InterPro" id="IPR022775">
    <property type="entry name" value="AP_mu_sigma_su"/>
</dbReference>
<organism evidence="13 14">
    <name type="scientific">Pleurotus ostreatus</name>
    <name type="common">Oyster mushroom</name>
    <name type="synonym">White-rot fungus</name>
    <dbReference type="NCBI Taxonomy" id="5322"/>
    <lineage>
        <taxon>Eukaryota</taxon>
        <taxon>Fungi</taxon>
        <taxon>Dikarya</taxon>
        <taxon>Basidiomycota</taxon>
        <taxon>Agaricomycotina</taxon>
        <taxon>Agaricomycetes</taxon>
        <taxon>Agaricomycetidae</taxon>
        <taxon>Agaricales</taxon>
        <taxon>Pleurotineae</taxon>
        <taxon>Pleurotaceae</taxon>
        <taxon>Pleurotus</taxon>
    </lineage>
</organism>
<evidence type="ECO:0000256" key="8">
    <source>
        <dbReference type="ARBA" id="ARBA00023136"/>
    </source>
</evidence>
<feature type="compositionally biased region" description="Low complexity" evidence="11">
    <location>
        <begin position="993"/>
        <end position="1003"/>
    </location>
</feature>
<accession>A0A8H7DWS8</accession>
<evidence type="ECO:0000256" key="4">
    <source>
        <dbReference type="ARBA" id="ARBA00022448"/>
    </source>
</evidence>
<evidence type="ECO:0000256" key="10">
    <source>
        <dbReference type="ARBA" id="ARBA00023306"/>
    </source>
</evidence>
<dbReference type="PROSITE" id="PS51072">
    <property type="entry name" value="MHD"/>
    <property type="match status" value="1"/>
</dbReference>
<feature type="compositionally biased region" description="Low complexity" evidence="11">
    <location>
        <begin position="1370"/>
        <end position="1379"/>
    </location>
</feature>
<dbReference type="Proteomes" id="UP000623687">
    <property type="component" value="Unassembled WGS sequence"/>
</dbReference>
<dbReference type="Gene3D" id="2.60.40.1170">
    <property type="entry name" value="Mu homology domain, subdomain B"/>
    <property type="match status" value="2"/>
</dbReference>
<dbReference type="Gene3D" id="3.30.450.60">
    <property type="match status" value="1"/>
</dbReference>
<evidence type="ECO:0000313" key="14">
    <source>
        <dbReference type="Proteomes" id="UP000623687"/>
    </source>
</evidence>
<keyword evidence="8" id="KW-0472">Membrane</keyword>
<dbReference type="PANTHER" id="PTHR12634:SF8">
    <property type="entry name" value="FIERY MOUNTAIN, ISOFORM D"/>
    <property type="match status" value="1"/>
</dbReference>
<dbReference type="InterPro" id="IPR028565">
    <property type="entry name" value="MHD"/>
</dbReference>
<dbReference type="VEuPathDB" id="FungiDB:PC9H_000631"/>
<dbReference type="GeneID" id="59370472"/>
<dbReference type="InterPro" id="IPR043512">
    <property type="entry name" value="Mu2_C"/>
</dbReference>
<feature type="compositionally biased region" description="Polar residues" evidence="11">
    <location>
        <begin position="1221"/>
        <end position="1231"/>
    </location>
</feature>
<gene>
    <name evidence="13" type="ORF">PC9H_000631</name>
</gene>
<evidence type="ECO:0000256" key="2">
    <source>
        <dbReference type="ARBA" id="ARBA00004277"/>
    </source>
</evidence>
<dbReference type="InterPro" id="IPR007587">
    <property type="entry name" value="SAPS"/>
</dbReference>
<reference evidence="13" key="1">
    <citation type="submission" date="2019-07" db="EMBL/GenBank/DDBJ databases">
        <authorList>
            <person name="Palmer J.M."/>
        </authorList>
    </citation>
    <scope>NUCLEOTIDE SEQUENCE</scope>
    <source>
        <strain evidence="13">PC9</strain>
    </source>
</reference>
<evidence type="ECO:0000256" key="7">
    <source>
        <dbReference type="ARBA" id="ARBA00022927"/>
    </source>
</evidence>
<evidence type="ECO:0000256" key="1">
    <source>
        <dbReference type="ARBA" id="ARBA00004236"/>
    </source>
</evidence>
<dbReference type="RefSeq" id="XP_036636131.1">
    <property type="nucleotide sequence ID" value="XM_036770286.1"/>
</dbReference>
<feature type="compositionally biased region" description="Low complexity" evidence="11">
    <location>
        <begin position="1340"/>
        <end position="1362"/>
    </location>
</feature>
<name>A0A8H7DWS8_PLEOS</name>
<dbReference type="PANTHER" id="PTHR12634">
    <property type="entry name" value="SIT4 YEAST -ASSOCIATING PROTEIN-RELATED"/>
    <property type="match status" value="1"/>
</dbReference>
<feature type="compositionally biased region" description="Basic and acidic residues" evidence="11">
    <location>
        <begin position="1232"/>
        <end position="1247"/>
    </location>
</feature>
<evidence type="ECO:0000313" key="13">
    <source>
        <dbReference type="EMBL" id="KAF7440287.1"/>
    </source>
</evidence>
<feature type="compositionally biased region" description="Low complexity" evidence="11">
    <location>
        <begin position="1030"/>
        <end position="1040"/>
    </location>
</feature>
<dbReference type="InterPro" id="IPR043532">
    <property type="entry name" value="AP2_Mu_N"/>
</dbReference>
<dbReference type="PROSITE" id="PS00991">
    <property type="entry name" value="CLAT_ADAPTOR_M_2"/>
    <property type="match status" value="1"/>
</dbReference>
<dbReference type="GO" id="GO:0005829">
    <property type="term" value="C:cytosol"/>
    <property type="evidence" value="ECO:0007669"/>
    <property type="project" value="TreeGrafter"/>
</dbReference>
<feature type="compositionally biased region" description="Acidic residues" evidence="11">
    <location>
        <begin position="930"/>
        <end position="947"/>
    </location>
</feature>
<keyword evidence="9" id="KW-0168">Coated pit</keyword>
<feature type="region of interest" description="Disordered" evidence="11">
    <location>
        <begin position="1205"/>
        <end position="1438"/>
    </location>
</feature>
<dbReference type="SUPFAM" id="SSF64356">
    <property type="entry name" value="SNARE-like"/>
    <property type="match status" value="1"/>
</dbReference>
<feature type="compositionally biased region" description="Acidic residues" evidence="11">
    <location>
        <begin position="693"/>
        <end position="706"/>
    </location>
</feature>
<feature type="domain" description="MHD" evidence="12">
    <location>
        <begin position="169"/>
        <end position="423"/>
    </location>
</feature>
<dbReference type="InterPro" id="IPR011012">
    <property type="entry name" value="Longin-like_dom_sf"/>
</dbReference>
<dbReference type="GO" id="GO:0019903">
    <property type="term" value="F:protein phosphatase binding"/>
    <property type="evidence" value="ECO:0007669"/>
    <property type="project" value="InterPro"/>
</dbReference>
<dbReference type="CDD" id="cd14836">
    <property type="entry name" value="AP2_Mu_N"/>
    <property type="match status" value="1"/>
</dbReference>
<evidence type="ECO:0000256" key="5">
    <source>
        <dbReference type="ARBA" id="ARBA00022475"/>
    </source>
</evidence>
<keyword evidence="4" id="KW-0813">Transport</keyword>
<comment type="similarity">
    <text evidence="3">Belongs to the SAPS family.</text>
</comment>
<keyword evidence="6" id="KW-0254">Endocytosis</keyword>
<dbReference type="GO" id="GO:0030131">
    <property type="term" value="C:clathrin adaptor complex"/>
    <property type="evidence" value="ECO:0007669"/>
    <property type="project" value="InterPro"/>
</dbReference>
<dbReference type="GO" id="GO:0005905">
    <property type="term" value="C:clathrin-coated pit"/>
    <property type="evidence" value="ECO:0007669"/>
    <property type="project" value="UniProtKB-KW"/>
</dbReference>
<evidence type="ECO:0000256" key="9">
    <source>
        <dbReference type="ARBA" id="ARBA00023176"/>
    </source>
</evidence>
<dbReference type="EMBL" id="JACETU010000001">
    <property type="protein sequence ID" value="KAF7440287.1"/>
    <property type="molecule type" value="Genomic_DNA"/>
</dbReference>
<keyword evidence="5" id="KW-1003">Cell membrane</keyword>
<evidence type="ECO:0000256" key="6">
    <source>
        <dbReference type="ARBA" id="ARBA00022583"/>
    </source>
</evidence>
<dbReference type="GO" id="GO:0005886">
    <property type="term" value="C:plasma membrane"/>
    <property type="evidence" value="ECO:0007669"/>
    <property type="project" value="UniProtKB-SubCell"/>
</dbReference>
<feature type="compositionally biased region" description="Polar residues" evidence="11">
    <location>
        <begin position="1424"/>
        <end position="1438"/>
    </location>
</feature>
<dbReference type="InterPro" id="IPR018240">
    <property type="entry name" value="Clathrin_mu_CS"/>
</dbReference>
<keyword evidence="14" id="KW-1185">Reference proteome</keyword>
<proteinExistence type="inferred from homology"/>
<dbReference type="PROSITE" id="PS00990">
    <property type="entry name" value="CLAT_ADAPTOR_M_1"/>
    <property type="match status" value="1"/>
</dbReference>
<dbReference type="GO" id="GO:0006897">
    <property type="term" value="P:endocytosis"/>
    <property type="evidence" value="ECO:0007669"/>
    <property type="project" value="UniProtKB-KW"/>
</dbReference>
<evidence type="ECO:0000259" key="12">
    <source>
        <dbReference type="PROSITE" id="PS51072"/>
    </source>
</evidence>
<evidence type="ECO:0000256" key="3">
    <source>
        <dbReference type="ARBA" id="ARBA00006180"/>
    </source>
</evidence>
<feature type="region of interest" description="Disordered" evidence="11">
    <location>
        <begin position="914"/>
        <end position="947"/>
    </location>
</feature>
<feature type="compositionally biased region" description="Polar residues" evidence="11">
    <location>
        <begin position="707"/>
        <end position="721"/>
    </location>
</feature>
<dbReference type="GO" id="GO:0006886">
    <property type="term" value="P:intracellular protein transport"/>
    <property type="evidence" value="ECO:0007669"/>
    <property type="project" value="InterPro"/>
</dbReference>
<dbReference type="OrthoDB" id="10259133at2759"/>
<dbReference type="Pfam" id="PF04499">
    <property type="entry name" value="SAPS"/>
    <property type="match status" value="1"/>
</dbReference>
<keyword evidence="10" id="KW-0131">Cell cycle</keyword>
<feature type="region of interest" description="Disordered" evidence="11">
    <location>
        <begin position="693"/>
        <end position="723"/>
    </location>
</feature>
<dbReference type="GO" id="GO:0019888">
    <property type="term" value="F:protein phosphatase regulator activity"/>
    <property type="evidence" value="ECO:0007669"/>
    <property type="project" value="TreeGrafter"/>
</dbReference>
<dbReference type="PRINTS" id="PR00314">
    <property type="entry name" value="CLATHRINADPT"/>
</dbReference>
<evidence type="ECO:0000256" key="11">
    <source>
        <dbReference type="SAM" id="MobiDB-lite"/>
    </source>
</evidence>